<feature type="transmembrane region" description="Helical" evidence="2">
    <location>
        <begin position="252"/>
        <end position="271"/>
    </location>
</feature>
<comment type="similarity">
    <text evidence="1">Belongs to the EamA transporter family.</text>
</comment>
<feature type="domain" description="EamA" evidence="3">
    <location>
        <begin position="8"/>
        <end position="131"/>
    </location>
</feature>
<feature type="transmembrane region" description="Helical" evidence="2">
    <location>
        <begin position="35"/>
        <end position="52"/>
    </location>
</feature>
<dbReference type="InterPro" id="IPR037185">
    <property type="entry name" value="EmrE-like"/>
</dbReference>
<organism evidence="4 5">
    <name type="scientific">Acetoanaerobium noterae</name>
    <dbReference type="NCBI Taxonomy" id="745369"/>
    <lineage>
        <taxon>Bacteria</taxon>
        <taxon>Bacillati</taxon>
        <taxon>Bacillota</taxon>
        <taxon>Clostridia</taxon>
        <taxon>Peptostreptococcales</taxon>
        <taxon>Filifactoraceae</taxon>
        <taxon>Acetoanaerobium</taxon>
    </lineage>
</organism>
<dbReference type="GO" id="GO:0016020">
    <property type="term" value="C:membrane"/>
    <property type="evidence" value="ECO:0007669"/>
    <property type="project" value="InterPro"/>
</dbReference>
<feature type="transmembrane region" description="Helical" evidence="2">
    <location>
        <begin position="12"/>
        <end position="29"/>
    </location>
</feature>
<keyword evidence="2" id="KW-0812">Transmembrane</keyword>
<evidence type="ECO:0000256" key="1">
    <source>
        <dbReference type="ARBA" id="ARBA00007362"/>
    </source>
</evidence>
<protein>
    <submittedName>
        <fullName evidence="4">Threonine/homoserine efflux transporter RhtA</fullName>
    </submittedName>
</protein>
<dbReference type="Proteomes" id="UP000243406">
    <property type="component" value="Unassembled WGS sequence"/>
</dbReference>
<gene>
    <name evidence="4" type="ORF">SAMN02745120_2391</name>
</gene>
<sequence length="284" mass="31182">METKRNTAIKYMIIASVLWSIGGIFIKLINWNPMAIAGSRSAIAALVMMMYLKKFKFKINKSMLICACSYSLLVILFVSANKLTTSANAILLQFTSPVWVALLSRAILKQKISRIDGITIIFVILGMIMFFIDELEMSYLLGNILAILSGIVMAGMILLFQQQKENSLVEITLLGNVITAIVGIPFYFISSPGMESVLPLFILGVFQLGIPYLLYVLAIPNVTAIDAVLIPVLEPLLNPLWVFIFAKESPTLFSLLGGGLVLLSVTVRGIIMSKKLAQIDSPSL</sequence>
<keyword evidence="2" id="KW-0472">Membrane</keyword>
<keyword evidence="5" id="KW-1185">Reference proteome</keyword>
<evidence type="ECO:0000313" key="5">
    <source>
        <dbReference type="Proteomes" id="UP000243406"/>
    </source>
</evidence>
<feature type="transmembrane region" description="Helical" evidence="2">
    <location>
        <begin position="196"/>
        <end position="215"/>
    </location>
</feature>
<evidence type="ECO:0000259" key="3">
    <source>
        <dbReference type="Pfam" id="PF00892"/>
    </source>
</evidence>
<dbReference type="EMBL" id="FUYN01000006">
    <property type="protein sequence ID" value="SKB63457.1"/>
    <property type="molecule type" value="Genomic_DNA"/>
</dbReference>
<dbReference type="AlphaFoldDB" id="A0A1T5CVQ3"/>
<feature type="domain" description="EamA" evidence="3">
    <location>
        <begin position="141"/>
        <end position="266"/>
    </location>
</feature>
<evidence type="ECO:0000313" key="4">
    <source>
        <dbReference type="EMBL" id="SKB63457.1"/>
    </source>
</evidence>
<feature type="transmembrane region" description="Helical" evidence="2">
    <location>
        <begin position="115"/>
        <end position="132"/>
    </location>
</feature>
<dbReference type="Pfam" id="PF00892">
    <property type="entry name" value="EamA"/>
    <property type="match status" value="2"/>
</dbReference>
<dbReference type="InterPro" id="IPR000620">
    <property type="entry name" value="EamA_dom"/>
</dbReference>
<keyword evidence="2" id="KW-1133">Transmembrane helix</keyword>
<dbReference type="PANTHER" id="PTHR22911:SF79">
    <property type="entry name" value="MOBA-LIKE NTP TRANSFERASE DOMAIN-CONTAINING PROTEIN"/>
    <property type="match status" value="1"/>
</dbReference>
<name>A0A1T5CVQ3_9FIRM</name>
<feature type="transmembrane region" description="Helical" evidence="2">
    <location>
        <begin position="138"/>
        <end position="159"/>
    </location>
</feature>
<dbReference type="PANTHER" id="PTHR22911">
    <property type="entry name" value="ACYL-MALONYL CONDENSING ENZYME-RELATED"/>
    <property type="match status" value="1"/>
</dbReference>
<proteinExistence type="inferred from homology"/>
<feature type="transmembrane region" description="Helical" evidence="2">
    <location>
        <begin position="227"/>
        <end position="246"/>
    </location>
</feature>
<evidence type="ECO:0000256" key="2">
    <source>
        <dbReference type="SAM" id="Phobius"/>
    </source>
</evidence>
<dbReference type="SUPFAM" id="SSF103481">
    <property type="entry name" value="Multidrug resistance efflux transporter EmrE"/>
    <property type="match status" value="2"/>
</dbReference>
<dbReference type="RefSeq" id="WP_079590175.1">
    <property type="nucleotide sequence ID" value="NZ_FUYN01000006.1"/>
</dbReference>
<feature type="transmembrane region" description="Helical" evidence="2">
    <location>
        <begin position="171"/>
        <end position="190"/>
    </location>
</feature>
<accession>A0A1T5CVQ3</accession>
<reference evidence="5" key="1">
    <citation type="submission" date="2017-02" db="EMBL/GenBank/DDBJ databases">
        <authorList>
            <person name="Varghese N."/>
            <person name="Submissions S."/>
        </authorList>
    </citation>
    <scope>NUCLEOTIDE SEQUENCE [LARGE SCALE GENOMIC DNA]</scope>
    <source>
        <strain evidence="5">ATCC 35199</strain>
    </source>
</reference>